<keyword evidence="5 10" id="KW-1133">Transmembrane helix</keyword>
<sequence>MSASQACPPPTLFIISLLVPASILGTLTRIGVTNLLTFTGTTLEPPVIWAQIVGCAVFGGALQNKAYIEAIVLRGRKGRRAGGHDGNGSKNDLRLGTALYTALTSGYCGSVTTYSTWILDVFLAWANFENIPRSGGKSFLEGLTQTFVTLLASAAALRLGMKLAEKDEPFCLENLIPPSWTVEAEAAPSSDEAHSMGNADAGSSSNGIQHAVDDPDALAESRRRKQRVGAHRLIYIVAALFAIGLLVMLSLLAALYEPTRPTSLALVFSPPGAILRWYLSRYNGKAVRSAVAARQRQRLGASGFPHGTFWANILGVLVLCGTYTVLHVSRSPPEATPQLSKLTCDVVGSGFETGFSGALSTVSTFVAELYTHSAGLNTRKAAIMYGAISYSWSILAAAFLIGVPIGSLHYVNRCQY</sequence>
<dbReference type="GO" id="GO:1903425">
    <property type="term" value="F:fluoride transmembrane transporter activity"/>
    <property type="evidence" value="ECO:0007669"/>
    <property type="project" value="TreeGrafter"/>
</dbReference>
<dbReference type="PANTHER" id="PTHR28259:SF1">
    <property type="entry name" value="FLUORIDE EXPORT PROTEIN 1-RELATED"/>
    <property type="match status" value="1"/>
</dbReference>
<protein>
    <submittedName>
        <fullName evidence="11">Uncharacterized protein</fullName>
    </submittedName>
</protein>
<feature type="region of interest" description="Disordered" evidence="9">
    <location>
        <begin position="187"/>
        <end position="207"/>
    </location>
</feature>
<comment type="similarity">
    <text evidence="7">Belongs to the fluoride channel Fluc/FEX (TC 1.A.43) family.</text>
</comment>
<dbReference type="GO" id="GO:0005886">
    <property type="term" value="C:plasma membrane"/>
    <property type="evidence" value="ECO:0007669"/>
    <property type="project" value="UniProtKB-SubCell"/>
</dbReference>
<keyword evidence="3" id="KW-1003">Cell membrane</keyword>
<dbReference type="EMBL" id="JAPDMQ010000352">
    <property type="protein sequence ID" value="KAK0526486.1"/>
    <property type="molecule type" value="Genomic_DNA"/>
</dbReference>
<name>A0AAN6JIM6_9BASI</name>
<dbReference type="InterPro" id="IPR003691">
    <property type="entry name" value="FluC"/>
</dbReference>
<evidence type="ECO:0000256" key="10">
    <source>
        <dbReference type="SAM" id="Phobius"/>
    </source>
</evidence>
<evidence type="ECO:0000256" key="9">
    <source>
        <dbReference type="SAM" id="MobiDB-lite"/>
    </source>
</evidence>
<evidence type="ECO:0000256" key="3">
    <source>
        <dbReference type="ARBA" id="ARBA00022475"/>
    </source>
</evidence>
<comment type="catalytic activity">
    <reaction evidence="8">
        <text>fluoride(in) = fluoride(out)</text>
        <dbReference type="Rhea" id="RHEA:76159"/>
        <dbReference type="ChEBI" id="CHEBI:17051"/>
    </reaction>
    <physiologicalReaction direction="left-to-right" evidence="8">
        <dbReference type="Rhea" id="RHEA:76160"/>
    </physiologicalReaction>
</comment>
<feature type="transmembrane region" description="Helical" evidence="10">
    <location>
        <begin position="304"/>
        <end position="326"/>
    </location>
</feature>
<gene>
    <name evidence="11" type="ORF">OC842_005177</name>
</gene>
<proteinExistence type="inferred from homology"/>
<dbReference type="PANTHER" id="PTHR28259">
    <property type="entry name" value="FLUORIDE EXPORT PROTEIN 1-RELATED"/>
    <property type="match status" value="1"/>
</dbReference>
<dbReference type="Pfam" id="PF02537">
    <property type="entry name" value="CRCB"/>
    <property type="match status" value="2"/>
</dbReference>
<comment type="caution">
    <text evidence="11">The sequence shown here is derived from an EMBL/GenBank/DDBJ whole genome shotgun (WGS) entry which is preliminary data.</text>
</comment>
<keyword evidence="6 10" id="KW-0472">Membrane</keyword>
<evidence type="ECO:0000256" key="6">
    <source>
        <dbReference type="ARBA" id="ARBA00023136"/>
    </source>
</evidence>
<keyword evidence="12" id="KW-1185">Reference proteome</keyword>
<evidence type="ECO:0000256" key="1">
    <source>
        <dbReference type="ARBA" id="ARBA00002598"/>
    </source>
</evidence>
<evidence type="ECO:0000256" key="8">
    <source>
        <dbReference type="ARBA" id="ARBA00035585"/>
    </source>
</evidence>
<evidence type="ECO:0000256" key="7">
    <source>
        <dbReference type="ARBA" id="ARBA00035120"/>
    </source>
</evidence>
<feature type="transmembrane region" description="Helical" evidence="10">
    <location>
        <begin position="233"/>
        <end position="256"/>
    </location>
</feature>
<evidence type="ECO:0000256" key="2">
    <source>
        <dbReference type="ARBA" id="ARBA00004651"/>
    </source>
</evidence>
<comment type="function">
    <text evidence="1">Fluoride channel required for the rapid expulsion of cytoplasmic fluoride.</text>
</comment>
<accession>A0AAN6JIM6</accession>
<reference evidence="11" key="1">
    <citation type="journal article" date="2023" name="PhytoFront">
        <title>Draft Genome Resources of Seven Strains of Tilletia horrida, Causal Agent of Kernel Smut of Rice.</title>
        <authorList>
            <person name="Khanal S."/>
            <person name="Antony Babu S."/>
            <person name="Zhou X.G."/>
        </authorList>
    </citation>
    <scope>NUCLEOTIDE SEQUENCE</scope>
    <source>
        <strain evidence="11">TX3</strain>
    </source>
</reference>
<evidence type="ECO:0000313" key="12">
    <source>
        <dbReference type="Proteomes" id="UP001176521"/>
    </source>
</evidence>
<dbReference type="AlphaFoldDB" id="A0AAN6JIM6"/>
<organism evidence="11 12">
    <name type="scientific">Tilletia horrida</name>
    <dbReference type="NCBI Taxonomy" id="155126"/>
    <lineage>
        <taxon>Eukaryota</taxon>
        <taxon>Fungi</taxon>
        <taxon>Dikarya</taxon>
        <taxon>Basidiomycota</taxon>
        <taxon>Ustilaginomycotina</taxon>
        <taxon>Exobasidiomycetes</taxon>
        <taxon>Tilletiales</taxon>
        <taxon>Tilletiaceae</taxon>
        <taxon>Tilletia</taxon>
    </lineage>
</organism>
<feature type="transmembrane region" description="Helical" evidence="10">
    <location>
        <begin position="12"/>
        <end position="36"/>
    </location>
</feature>
<comment type="subcellular location">
    <subcellularLocation>
        <location evidence="2">Cell membrane</location>
        <topology evidence="2">Multi-pass membrane protein</topology>
    </subcellularLocation>
</comment>
<dbReference type="Proteomes" id="UP001176521">
    <property type="component" value="Unassembled WGS sequence"/>
</dbReference>
<feature type="transmembrane region" description="Helical" evidence="10">
    <location>
        <begin position="382"/>
        <end position="403"/>
    </location>
</feature>
<evidence type="ECO:0000256" key="4">
    <source>
        <dbReference type="ARBA" id="ARBA00022692"/>
    </source>
</evidence>
<keyword evidence="4 10" id="KW-0812">Transmembrane</keyword>
<evidence type="ECO:0000256" key="5">
    <source>
        <dbReference type="ARBA" id="ARBA00022989"/>
    </source>
</evidence>
<evidence type="ECO:0000313" key="11">
    <source>
        <dbReference type="EMBL" id="KAK0526486.1"/>
    </source>
</evidence>